<evidence type="ECO:0000313" key="2">
    <source>
        <dbReference type="Proteomes" id="UP001150217"/>
    </source>
</evidence>
<gene>
    <name evidence="1" type="ORF">C8R41DRAFT_981125</name>
</gene>
<reference evidence="1" key="1">
    <citation type="submission" date="2022-08" db="EMBL/GenBank/DDBJ databases">
        <title>A Global Phylogenomic Analysis of the Shiitake Genus Lentinula.</title>
        <authorList>
            <consortium name="DOE Joint Genome Institute"/>
            <person name="Sierra-Patev S."/>
            <person name="Min B."/>
            <person name="Naranjo-Ortiz M."/>
            <person name="Looney B."/>
            <person name="Konkel Z."/>
            <person name="Slot J.C."/>
            <person name="Sakamoto Y."/>
            <person name="Steenwyk J.L."/>
            <person name="Rokas A."/>
            <person name="Carro J."/>
            <person name="Camarero S."/>
            <person name="Ferreira P."/>
            <person name="Molpeceres G."/>
            <person name="Ruiz-Duenas F.J."/>
            <person name="Serrano A."/>
            <person name="Henrissat B."/>
            <person name="Drula E."/>
            <person name="Hughes K.W."/>
            <person name="Mata J.L."/>
            <person name="Ishikawa N.K."/>
            <person name="Vargas-Isla R."/>
            <person name="Ushijima S."/>
            <person name="Smith C.A."/>
            <person name="Ahrendt S."/>
            <person name="Andreopoulos W."/>
            <person name="He G."/>
            <person name="Labutti K."/>
            <person name="Lipzen A."/>
            <person name="Ng V."/>
            <person name="Riley R."/>
            <person name="Sandor L."/>
            <person name="Barry K."/>
            <person name="Martinez A.T."/>
            <person name="Xiao Y."/>
            <person name="Gibbons J.G."/>
            <person name="Terashima K."/>
            <person name="Grigoriev I.V."/>
            <person name="Hibbett D.S."/>
        </authorList>
    </citation>
    <scope>NUCLEOTIDE SEQUENCE</scope>
    <source>
        <strain evidence="1">RHP3577 ss4</strain>
    </source>
</reference>
<accession>A0ABQ8VG72</accession>
<dbReference type="EMBL" id="JANVFT010000036">
    <property type="protein sequence ID" value="KAJ4493251.1"/>
    <property type="molecule type" value="Genomic_DNA"/>
</dbReference>
<keyword evidence="2" id="KW-1185">Reference proteome</keyword>
<comment type="caution">
    <text evidence="1">The sequence shown here is derived from an EMBL/GenBank/DDBJ whole genome shotgun (WGS) entry which is preliminary data.</text>
</comment>
<protein>
    <recommendedName>
        <fullName evidence="3">F-box domain-containing protein</fullName>
    </recommendedName>
</protein>
<dbReference type="Proteomes" id="UP001150217">
    <property type="component" value="Unassembled WGS sequence"/>
</dbReference>
<name>A0ABQ8VG72_9AGAR</name>
<sequence>MGEWPSFEAGPIRFFRAAAPPHTGLKYASFMEPHITVADLHLYLPCLPEATRVTLTGVCLEDDSLKLVFKQLQNVEDFEIHTAHVPVFGAAWILPFVRHSLHHRLSIRMITIPGIDTHDLELDHAFDGLNERCPSLVGIQFHKRKWIYEDEQWKEVDI</sequence>
<evidence type="ECO:0008006" key="3">
    <source>
        <dbReference type="Google" id="ProtNLM"/>
    </source>
</evidence>
<organism evidence="1 2">
    <name type="scientific">Lentinula lateritia</name>
    <dbReference type="NCBI Taxonomy" id="40482"/>
    <lineage>
        <taxon>Eukaryota</taxon>
        <taxon>Fungi</taxon>
        <taxon>Dikarya</taxon>
        <taxon>Basidiomycota</taxon>
        <taxon>Agaricomycotina</taxon>
        <taxon>Agaricomycetes</taxon>
        <taxon>Agaricomycetidae</taxon>
        <taxon>Agaricales</taxon>
        <taxon>Marasmiineae</taxon>
        <taxon>Omphalotaceae</taxon>
        <taxon>Lentinula</taxon>
    </lineage>
</organism>
<evidence type="ECO:0000313" key="1">
    <source>
        <dbReference type="EMBL" id="KAJ4493251.1"/>
    </source>
</evidence>
<proteinExistence type="predicted"/>